<comment type="caution">
    <text evidence="2">The sequence shown here is derived from an EMBL/GenBank/DDBJ whole genome shotgun (WGS) entry which is preliminary data.</text>
</comment>
<accession>A0A2S6AHR1</accession>
<evidence type="ECO:0000313" key="3">
    <source>
        <dbReference type="Proteomes" id="UP000239874"/>
    </source>
</evidence>
<dbReference type="OrthoDB" id="9806039at2"/>
<evidence type="ECO:0000259" key="1">
    <source>
        <dbReference type="Pfam" id="PF12728"/>
    </source>
</evidence>
<evidence type="ECO:0000313" key="2">
    <source>
        <dbReference type="EMBL" id="PPJ34759.1"/>
    </source>
</evidence>
<sequence length="116" mass="13231">MRAAQRNDDISPALLRDVQPLLRVLGTLALKLSEGDIPDHRWLTSELARLNIRRVDNDDLLTLAEACSRLRLSKWSVYKLMHNGELRTVKVGSRRFVPAREVERFLKTLIADGSVL</sequence>
<dbReference type="AlphaFoldDB" id="A0A2S6AHR1"/>
<dbReference type="Proteomes" id="UP000239874">
    <property type="component" value="Unassembled WGS sequence"/>
</dbReference>
<dbReference type="GO" id="GO:0003677">
    <property type="term" value="F:DNA binding"/>
    <property type="evidence" value="ECO:0007669"/>
    <property type="project" value="InterPro"/>
</dbReference>
<dbReference type="NCBIfam" id="TIGR01764">
    <property type="entry name" value="excise"/>
    <property type="match status" value="1"/>
</dbReference>
<name>A0A2S6AHR1_9NOCA</name>
<proteinExistence type="predicted"/>
<dbReference type="InterPro" id="IPR010093">
    <property type="entry name" value="SinI_DNA-bd"/>
</dbReference>
<reference evidence="2 3" key="1">
    <citation type="submission" date="2018-02" db="EMBL/GenBank/DDBJ databases">
        <title>8 Nocardia nova and 1 Nocardia cyriacigeorgica strain used for evolution to TMP-SMX.</title>
        <authorList>
            <person name="Mehta H."/>
            <person name="Weng J."/>
            <person name="Shamoo Y."/>
        </authorList>
    </citation>
    <scope>NUCLEOTIDE SEQUENCE [LARGE SCALE GENOMIC DNA]</scope>
    <source>
        <strain evidence="2 3">MDA3139</strain>
    </source>
</reference>
<gene>
    <name evidence="2" type="ORF">C5E45_29375</name>
</gene>
<dbReference type="Pfam" id="PF12728">
    <property type="entry name" value="HTH_17"/>
    <property type="match status" value="1"/>
</dbReference>
<dbReference type="InterPro" id="IPR041657">
    <property type="entry name" value="HTH_17"/>
</dbReference>
<dbReference type="EMBL" id="PSZC01000028">
    <property type="protein sequence ID" value="PPJ34759.1"/>
    <property type="molecule type" value="Genomic_DNA"/>
</dbReference>
<protein>
    <recommendedName>
        <fullName evidence="1">Helix-turn-helix domain-containing protein</fullName>
    </recommendedName>
</protein>
<organism evidence="2 3">
    <name type="scientific">Nocardia nova</name>
    <dbReference type="NCBI Taxonomy" id="37330"/>
    <lineage>
        <taxon>Bacteria</taxon>
        <taxon>Bacillati</taxon>
        <taxon>Actinomycetota</taxon>
        <taxon>Actinomycetes</taxon>
        <taxon>Mycobacteriales</taxon>
        <taxon>Nocardiaceae</taxon>
        <taxon>Nocardia</taxon>
    </lineage>
</organism>
<feature type="domain" description="Helix-turn-helix" evidence="1">
    <location>
        <begin position="60"/>
        <end position="107"/>
    </location>
</feature>